<dbReference type="InParanoid" id="A0A2J7QC13"/>
<dbReference type="InterPro" id="IPR013087">
    <property type="entry name" value="Znf_C2H2_type"/>
</dbReference>
<dbReference type="FunFam" id="3.30.160.60:FF:000446">
    <property type="entry name" value="Zinc finger protein"/>
    <property type="match status" value="1"/>
</dbReference>
<dbReference type="PROSITE" id="PS50157">
    <property type="entry name" value="ZINC_FINGER_C2H2_2"/>
    <property type="match status" value="8"/>
</dbReference>
<keyword evidence="9" id="KW-0539">Nucleus</keyword>
<keyword evidence="5 11" id="KW-0862">Zinc</keyword>
<feature type="compositionally biased region" description="Polar residues" evidence="12">
    <location>
        <begin position="651"/>
        <end position="694"/>
    </location>
</feature>
<dbReference type="Pfam" id="PF07776">
    <property type="entry name" value="zf-AD"/>
    <property type="match status" value="1"/>
</dbReference>
<dbReference type="Pfam" id="PF13894">
    <property type="entry name" value="zf-C2H2_4"/>
    <property type="match status" value="1"/>
</dbReference>
<feature type="compositionally biased region" description="Polar residues" evidence="12">
    <location>
        <begin position="832"/>
        <end position="844"/>
    </location>
</feature>
<dbReference type="GO" id="GO:0005654">
    <property type="term" value="C:nucleoplasm"/>
    <property type="evidence" value="ECO:0007669"/>
    <property type="project" value="TreeGrafter"/>
</dbReference>
<feature type="domain" description="C2H2-type" evidence="13">
    <location>
        <begin position="612"/>
        <end position="640"/>
    </location>
</feature>
<dbReference type="PROSITE" id="PS00028">
    <property type="entry name" value="ZINC_FINGER_C2H2_1"/>
    <property type="match status" value="8"/>
</dbReference>
<proteinExistence type="predicted"/>
<dbReference type="SMART" id="SM00868">
    <property type="entry name" value="zf-AD"/>
    <property type="match status" value="1"/>
</dbReference>
<feature type="domain" description="C2H2-type" evidence="13">
    <location>
        <begin position="411"/>
        <end position="438"/>
    </location>
</feature>
<dbReference type="PANTHER" id="PTHR24399:SF23">
    <property type="entry name" value="C2H2-TYPE DOMAIN-CONTAINING PROTEIN"/>
    <property type="match status" value="1"/>
</dbReference>
<evidence type="ECO:0000256" key="3">
    <source>
        <dbReference type="ARBA" id="ARBA00022737"/>
    </source>
</evidence>
<evidence type="ECO:0000256" key="9">
    <source>
        <dbReference type="ARBA" id="ARBA00023242"/>
    </source>
</evidence>
<gene>
    <name evidence="15" type="ORF">B7P43_G04443</name>
</gene>
<feature type="compositionally biased region" description="Polar residues" evidence="12">
    <location>
        <begin position="876"/>
        <end position="890"/>
    </location>
</feature>
<dbReference type="FunFam" id="3.30.160.60:FF:000100">
    <property type="entry name" value="Zinc finger 45-like"/>
    <property type="match status" value="1"/>
</dbReference>
<accession>A0A2J7QC13</accession>
<evidence type="ECO:0000256" key="6">
    <source>
        <dbReference type="ARBA" id="ARBA00023015"/>
    </source>
</evidence>
<dbReference type="PROSITE" id="PS51915">
    <property type="entry name" value="ZAD"/>
    <property type="match status" value="1"/>
</dbReference>
<evidence type="ECO:0000256" key="7">
    <source>
        <dbReference type="ARBA" id="ARBA00023125"/>
    </source>
</evidence>
<feature type="domain" description="ZAD" evidence="14">
    <location>
        <begin position="7"/>
        <end position="80"/>
    </location>
</feature>
<dbReference type="GO" id="GO:0001227">
    <property type="term" value="F:DNA-binding transcription repressor activity, RNA polymerase II-specific"/>
    <property type="evidence" value="ECO:0007669"/>
    <property type="project" value="TreeGrafter"/>
</dbReference>
<feature type="domain" description="C2H2-type" evidence="13">
    <location>
        <begin position="556"/>
        <end position="583"/>
    </location>
</feature>
<comment type="subcellular location">
    <subcellularLocation>
        <location evidence="1">Nucleus</location>
    </subcellularLocation>
</comment>
<keyword evidence="3" id="KW-0677">Repeat</keyword>
<dbReference type="AlphaFoldDB" id="A0A2J7QC13"/>
<feature type="binding site" evidence="11">
    <location>
        <position position="56"/>
    </location>
    <ligand>
        <name>Zn(2+)</name>
        <dbReference type="ChEBI" id="CHEBI:29105"/>
    </ligand>
</feature>
<keyword evidence="7" id="KW-0238">DNA-binding</keyword>
<dbReference type="InterPro" id="IPR012934">
    <property type="entry name" value="Znf_AD"/>
</dbReference>
<dbReference type="PANTHER" id="PTHR24399">
    <property type="entry name" value="ZINC FINGER AND BTB DOMAIN-CONTAINING"/>
    <property type="match status" value="1"/>
</dbReference>
<dbReference type="STRING" id="105785.A0A2J7QC13"/>
<reference evidence="15 16" key="1">
    <citation type="submission" date="2017-12" db="EMBL/GenBank/DDBJ databases">
        <title>Hemimetabolous genomes reveal molecular basis of termite eusociality.</title>
        <authorList>
            <person name="Harrison M.C."/>
            <person name="Jongepier E."/>
            <person name="Robertson H.M."/>
            <person name="Arning N."/>
            <person name="Bitard-Feildel T."/>
            <person name="Chao H."/>
            <person name="Childers C.P."/>
            <person name="Dinh H."/>
            <person name="Doddapaneni H."/>
            <person name="Dugan S."/>
            <person name="Gowin J."/>
            <person name="Greiner C."/>
            <person name="Han Y."/>
            <person name="Hu H."/>
            <person name="Hughes D.S.T."/>
            <person name="Huylmans A.-K."/>
            <person name="Kemena C."/>
            <person name="Kremer L.P.M."/>
            <person name="Lee S.L."/>
            <person name="Lopez-Ezquerra A."/>
            <person name="Mallet L."/>
            <person name="Monroy-Kuhn J.M."/>
            <person name="Moser A."/>
            <person name="Murali S.C."/>
            <person name="Muzny D.M."/>
            <person name="Otani S."/>
            <person name="Piulachs M.-D."/>
            <person name="Poelchau M."/>
            <person name="Qu J."/>
            <person name="Schaub F."/>
            <person name="Wada-Katsumata A."/>
            <person name="Worley K.C."/>
            <person name="Xie Q."/>
            <person name="Ylla G."/>
            <person name="Poulsen M."/>
            <person name="Gibbs R.A."/>
            <person name="Schal C."/>
            <person name="Richards S."/>
            <person name="Belles X."/>
            <person name="Korb J."/>
            <person name="Bornberg-Bauer E."/>
        </authorList>
    </citation>
    <scope>NUCLEOTIDE SEQUENCE [LARGE SCALE GENOMIC DNA]</scope>
    <source>
        <tissue evidence="15">Whole body</tissue>
    </source>
</reference>
<feature type="compositionally biased region" description="Basic and acidic residues" evidence="12">
    <location>
        <begin position="328"/>
        <end position="342"/>
    </location>
</feature>
<dbReference type="SUPFAM" id="SSF57716">
    <property type="entry name" value="Glucocorticoid receptor-like (DNA-binding domain)"/>
    <property type="match status" value="1"/>
</dbReference>
<dbReference type="SMART" id="SM00355">
    <property type="entry name" value="ZnF_C2H2"/>
    <property type="match status" value="10"/>
</dbReference>
<name>A0A2J7QC13_9NEOP</name>
<feature type="domain" description="C2H2-type" evidence="13">
    <location>
        <begin position="441"/>
        <end position="468"/>
    </location>
</feature>
<evidence type="ECO:0000256" key="8">
    <source>
        <dbReference type="ARBA" id="ARBA00023163"/>
    </source>
</evidence>
<evidence type="ECO:0000259" key="14">
    <source>
        <dbReference type="PROSITE" id="PS51915"/>
    </source>
</evidence>
<dbReference type="Gene3D" id="3.30.160.60">
    <property type="entry name" value="Classic Zinc Finger"/>
    <property type="match status" value="6"/>
</dbReference>
<evidence type="ECO:0000256" key="10">
    <source>
        <dbReference type="PROSITE-ProRule" id="PRU00042"/>
    </source>
</evidence>
<evidence type="ECO:0000256" key="12">
    <source>
        <dbReference type="SAM" id="MobiDB-lite"/>
    </source>
</evidence>
<keyword evidence="8" id="KW-0804">Transcription</keyword>
<evidence type="ECO:0000313" key="15">
    <source>
        <dbReference type="EMBL" id="PNF26115.1"/>
    </source>
</evidence>
<feature type="compositionally biased region" description="Acidic residues" evidence="12">
    <location>
        <begin position="300"/>
        <end position="327"/>
    </location>
</feature>
<feature type="domain" description="C2H2-type" evidence="13">
    <location>
        <begin position="584"/>
        <end position="611"/>
    </location>
</feature>
<feature type="region of interest" description="Disordered" evidence="12">
    <location>
        <begin position="278"/>
        <end position="347"/>
    </location>
</feature>
<feature type="region of interest" description="Disordered" evidence="12">
    <location>
        <begin position="166"/>
        <end position="260"/>
    </location>
</feature>
<dbReference type="EMBL" id="NEVH01016292">
    <property type="protein sequence ID" value="PNF26115.1"/>
    <property type="molecule type" value="Genomic_DNA"/>
</dbReference>
<feature type="domain" description="C2H2-type" evidence="13">
    <location>
        <begin position="529"/>
        <end position="551"/>
    </location>
</feature>
<feature type="region of interest" description="Disordered" evidence="12">
    <location>
        <begin position="649"/>
        <end position="740"/>
    </location>
</feature>
<organism evidence="15 16">
    <name type="scientific">Cryptotermes secundus</name>
    <dbReference type="NCBI Taxonomy" id="105785"/>
    <lineage>
        <taxon>Eukaryota</taxon>
        <taxon>Metazoa</taxon>
        <taxon>Ecdysozoa</taxon>
        <taxon>Arthropoda</taxon>
        <taxon>Hexapoda</taxon>
        <taxon>Insecta</taxon>
        <taxon>Pterygota</taxon>
        <taxon>Neoptera</taxon>
        <taxon>Polyneoptera</taxon>
        <taxon>Dictyoptera</taxon>
        <taxon>Blattodea</taxon>
        <taxon>Blattoidea</taxon>
        <taxon>Termitoidae</taxon>
        <taxon>Kalotermitidae</taxon>
        <taxon>Cryptotermitinae</taxon>
        <taxon>Cryptotermes</taxon>
    </lineage>
</organism>
<keyword evidence="6" id="KW-0805">Transcription regulation</keyword>
<evidence type="ECO:0000256" key="11">
    <source>
        <dbReference type="PROSITE-ProRule" id="PRU01263"/>
    </source>
</evidence>
<evidence type="ECO:0000256" key="2">
    <source>
        <dbReference type="ARBA" id="ARBA00022723"/>
    </source>
</evidence>
<feature type="binding site" evidence="11">
    <location>
        <position position="53"/>
    </location>
    <ligand>
        <name>Zn(2+)</name>
        <dbReference type="ChEBI" id="CHEBI:29105"/>
    </ligand>
</feature>
<feature type="compositionally biased region" description="Basic and acidic residues" evidence="12">
    <location>
        <begin position="176"/>
        <end position="192"/>
    </location>
</feature>
<feature type="binding site" evidence="11">
    <location>
        <position position="9"/>
    </location>
    <ligand>
        <name>Zn(2+)</name>
        <dbReference type="ChEBI" id="CHEBI:29105"/>
    </ligand>
</feature>
<feature type="binding site" evidence="11">
    <location>
        <position position="12"/>
    </location>
    <ligand>
        <name>Zn(2+)</name>
        <dbReference type="ChEBI" id="CHEBI:29105"/>
    </ligand>
</feature>
<feature type="compositionally biased region" description="Low complexity" evidence="12">
    <location>
        <begin position="290"/>
        <end position="299"/>
    </location>
</feature>
<keyword evidence="16" id="KW-1185">Reference proteome</keyword>
<evidence type="ECO:0000313" key="16">
    <source>
        <dbReference type="Proteomes" id="UP000235965"/>
    </source>
</evidence>
<feature type="compositionally biased region" description="Polar residues" evidence="12">
    <location>
        <begin position="723"/>
        <end position="740"/>
    </location>
</feature>
<dbReference type="Proteomes" id="UP000235965">
    <property type="component" value="Unassembled WGS sequence"/>
</dbReference>
<dbReference type="Pfam" id="PF00096">
    <property type="entry name" value="zf-C2H2"/>
    <property type="match status" value="2"/>
</dbReference>
<feature type="domain" description="C2H2-type" evidence="13">
    <location>
        <begin position="501"/>
        <end position="528"/>
    </location>
</feature>
<evidence type="ECO:0000256" key="4">
    <source>
        <dbReference type="ARBA" id="ARBA00022771"/>
    </source>
</evidence>
<evidence type="ECO:0000259" key="13">
    <source>
        <dbReference type="PROSITE" id="PS50157"/>
    </source>
</evidence>
<dbReference type="FunFam" id="3.30.160.60:FF:001228">
    <property type="entry name" value="Zinc finger protein 236"/>
    <property type="match status" value="1"/>
</dbReference>
<dbReference type="Gene3D" id="3.40.1800.20">
    <property type="match status" value="1"/>
</dbReference>
<dbReference type="InterPro" id="IPR036236">
    <property type="entry name" value="Znf_C2H2_sf"/>
</dbReference>
<comment type="caution">
    <text evidence="15">The sequence shown here is derived from an EMBL/GenBank/DDBJ whole genome shotgun (WGS) entry which is preliminary data.</text>
</comment>
<feature type="region of interest" description="Disordered" evidence="12">
    <location>
        <begin position="816"/>
        <end position="844"/>
    </location>
</feature>
<keyword evidence="4 10" id="KW-0863">Zinc-finger</keyword>
<feature type="region of interest" description="Disordered" evidence="12">
    <location>
        <begin position="876"/>
        <end position="948"/>
    </location>
</feature>
<feature type="compositionally biased region" description="Polar residues" evidence="12">
    <location>
        <begin position="910"/>
        <end position="924"/>
    </location>
</feature>
<dbReference type="GO" id="GO:0000978">
    <property type="term" value="F:RNA polymerase II cis-regulatory region sequence-specific DNA binding"/>
    <property type="evidence" value="ECO:0007669"/>
    <property type="project" value="TreeGrafter"/>
</dbReference>
<dbReference type="OrthoDB" id="6077919at2759"/>
<evidence type="ECO:0000256" key="5">
    <source>
        <dbReference type="ARBA" id="ARBA00022833"/>
    </source>
</evidence>
<dbReference type="GO" id="GO:0008270">
    <property type="term" value="F:zinc ion binding"/>
    <property type="evidence" value="ECO:0007669"/>
    <property type="project" value="UniProtKB-UniRule"/>
</dbReference>
<feature type="domain" description="C2H2-type" evidence="13">
    <location>
        <begin position="472"/>
        <end position="500"/>
    </location>
</feature>
<dbReference type="SUPFAM" id="SSF57667">
    <property type="entry name" value="beta-beta-alpha zinc fingers"/>
    <property type="match status" value="4"/>
</dbReference>
<protein>
    <submittedName>
        <fullName evidence="15">Uncharacterized protein</fullName>
    </submittedName>
</protein>
<feature type="compositionally biased region" description="Polar residues" evidence="12">
    <location>
        <begin position="194"/>
        <end position="203"/>
    </location>
</feature>
<evidence type="ECO:0000256" key="1">
    <source>
        <dbReference type="ARBA" id="ARBA00004123"/>
    </source>
</evidence>
<keyword evidence="2 11" id="KW-0479">Metal-binding</keyword>
<sequence>MSLEWRNWCRLCANSSANGCNVFENKDLLLPEKILKYLSISVDNQDDLPHTVCQSCSQKLGSFDSYAEQCQRVQAMFRAMVEATVEMGDEVDTKVGLIREEFLQESEDKGQAEEPVDSKKDIEMLAIEADPFIPSDCIAPGVKKSKVKALRKRVLRTRSNFKARGKKVRILTRAGNENKGRQEGERERERRVSSRLQSLAQTQRDFEAATAGVTDNELKIKEEKDEEDGGGGGEVEVPQQPTAKKRGRPPKALVGAAKRKAKIPRIVKLKPLETAIKEVPSEEDNDGNFDANNDTADNSENNEDENDDHDNDDDDDEDEYDDDDDDDDLKKKSEGSGEEKGTSSETSHQPAIFRWECHVCGEVCRNWNSLSVHCRRMHEEAAHVVCLCAKVLASRASIIKHRLKHTNTYKYRCTKCDKAFHRRALYDIHVLSHVPKEEQPFVCCKCARRFHCEALLRQHERVHLPREERLIYPCDICSKKFSSKSAVSAHLKAVHFGERPFVCDQCGHSFTSKGILQEHLTIHSDETPFKCTQCKKSFKTKYRLKIHSDTHRETPYQCPVCPLQLSTRRTLRMHLVVHRDTKAYQCATCGKAFRRAKDLKNHHNLHTGRRPYTCTFCPRTFANGSNCRSHKRRMHPEELRLYEASLAAAENNDSQAPSESAPSVAVTGSNSNAEQQPADQPNISMNSSLPNSLTPVPKSEISVPISEFQRRSSSDSHMYGSPTLKNLHSPNVSRPSTNLAASMSSSSSIDFSGSVSSDPGVARVVMGHLTTGSGASMLRNASMLPSLVPISTAASMIRDAEANNCNNIRLSQHSRSSAHGLQVSAGDDGSCDRSQTAMSMNGSRRINSSTADSILNATHLQSLAPLNLNISEIHSNRQQQHSMNSSSNLSGMDDSDLMSRGRRVMDGFPSSASQRPHISALNSNVHQVHRQQHHHSLATLSRSGDSERDMLDLDRASQRDLSSLSQMHHHNQQQQHSAMLHEFPPSLNHLYQHQGTSMSSAVAAAIAHSGTVGVPAFPGNPYVHHNMGYNRGNGSM</sequence>
<feature type="compositionally biased region" description="Basic residues" evidence="12">
    <location>
        <begin position="927"/>
        <end position="936"/>
    </location>
</feature>